<name>A0A1G9W187_9SPHI</name>
<reference evidence="11" key="1">
    <citation type="submission" date="2016-10" db="EMBL/GenBank/DDBJ databases">
        <authorList>
            <person name="Varghese N."/>
            <person name="Submissions S."/>
        </authorList>
    </citation>
    <scope>NUCLEOTIDE SEQUENCE [LARGE SCALE GENOMIC DNA]</scope>
    <source>
        <strain evidence="11">DSM 24536</strain>
    </source>
</reference>
<keyword evidence="4" id="KW-0067">ATP-binding</keyword>
<evidence type="ECO:0000256" key="3">
    <source>
        <dbReference type="ARBA" id="ARBA00022741"/>
    </source>
</evidence>
<dbReference type="InterPro" id="IPR003439">
    <property type="entry name" value="ABC_transporter-like_ATP-bd"/>
</dbReference>
<keyword evidence="6 7" id="KW-0472">Membrane</keyword>
<feature type="domain" description="ABC transporter" evidence="8">
    <location>
        <begin position="375"/>
        <end position="611"/>
    </location>
</feature>
<dbReference type="InterPro" id="IPR027417">
    <property type="entry name" value="P-loop_NTPase"/>
</dbReference>
<evidence type="ECO:0000256" key="1">
    <source>
        <dbReference type="ARBA" id="ARBA00004651"/>
    </source>
</evidence>
<dbReference type="GO" id="GO:0005524">
    <property type="term" value="F:ATP binding"/>
    <property type="evidence" value="ECO:0007669"/>
    <property type="project" value="UniProtKB-KW"/>
</dbReference>
<feature type="transmembrane region" description="Helical" evidence="7">
    <location>
        <begin position="43"/>
        <end position="63"/>
    </location>
</feature>
<dbReference type="OrthoDB" id="9760358at2"/>
<keyword evidence="5 7" id="KW-1133">Transmembrane helix</keyword>
<feature type="domain" description="ABC transmembrane type-1" evidence="9">
    <location>
        <begin position="44"/>
        <end position="339"/>
    </location>
</feature>
<feature type="transmembrane region" description="Helical" evidence="7">
    <location>
        <begin position="278"/>
        <end position="298"/>
    </location>
</feature>
<dbReference type="PANTHER" id="PTHR43394:SF1">
    <property type="entry name" value="ATP-BINDING CASSETTE SUB-FAMILY B MEMBER 10, MITOCHONDRIAL"/>
    <property type="match status" value="1"/>
</dbReference>
<dbReference type="InterPro" id="IPR039421">
    <property type="entry name" value="Type_1_exporter"/>
</dbReference>
<evidence type="ECO:0000256" key="5">
    <source>
        <dbReference type="ARBA" id="ARBA00022989"/>
    </source>
</evidence>
<dbReference type="PROSITE" id="PS50893">
    <property type="entry name" value="ABC_TRANSPORTER_2"/>
    <property type="match status" value="1"/>
</dbReference>
<dbReference type="InterPro" id="IPR003593">
    <property type="entry name" value="AAA+_ATPase"/>
</dbReference>
<keyword evidence="3" id="KW-0547">Nucleotide-binding</keyword>
<feature type="transmembrane region" description="Helical" evidence="7">
    <location>
        <begin position="198"/>
        <end position="218"/>
    </location>
</feature>
<dbReference type="CDD" id="cd18576">
    <property type="entry name" value="ABC_6TM_bac_exporter_ABCB8_10_like"/>
    <property type="match status" value="1"/>
</dbReference>
<proteinExistence type="predicted"/>
<dbReference type="PROSITE" id="PS00211">
    <property type="entry name" value="ABC_TRANSPORTER_1"/>
    <property type="match status" value="1"/>
</dbReference>
<dbReference type="Pfam" id="PF00664">
    <property type="entry name" value="ABC_membrane"/>
    <property type="match status" value="1"/>
</dbReference>
<dbReference type="Pfam" id="PF00005">
    <property type="entry name" value="ABC_tran"/>
    <property type="match status" value="1"/>
</dbReference>
<comment type="subcellular location">
    <subcellularLocation>
        <location evidence="1">Cell membrane</location>
        <topology evidence="1">Multi-pass membrane protein</topology>
    </subcellularLocation>
</comment>
<keyword evidence="2 7" id="KW-0812">Transmembrane</keyword>
<dbReference type="PANTHER" id="PTHR43394">
    <property type="entry name" value="ATP-DEPENDENT PERMEASE MDL1, MITOCHONDRIAL"/>
    <property type="match status" value="1"/>
</dbReference>
<keyword evidence="11" id="KW-1185">Reference proteome</keyword>
<evidence type="ECO:0000313" key="11">
    <source>
        <dbReference type="Proteomes" id="UP000199226"/>
    </source>
</evidence>
<dbReference type="Proteomes" id="UP000199226">
    <property type="component" value="Unassembled WGS sequence"/>
</dbReference>
<feature type="transmembrane region" description="Helical" evidence="7">
    <location>
        <begin position="96"/>
        <end position="115"/>
    </location>
</feature>
<dbReference type="Gene3D" id="3.40.50.300">
    <property type="entry name" value="P-loop containing nucleotide triphosphate hydrolases"/>
    <property type="match status" value="1"/>
</dbReference>
<dbReference type="PROSITE" id="PS50929">
    <property type="entry name" value="ABC_TM1F"/>
    <property type="match status" value="1"/>
</dbReference>
<dbReference type="SMART" id="SM00382">
    <property type="entry name" value="AAA"/>
    <property type="match status" value="1"/>
</dbReference>
<dbReference type="GO" id="GO:0090374">
    <property type="term" value="P:oligopeptide export from mitochondrion"/>
    <property type="evidence" value="ECO:0007669"/>
    <property type="project" value="TreeGrafter"/>
</dbReference>
<accession>A0A1G9W187</accession>
<evidence type="ECO:0000256" key="7">
    <source>
        <dbReference type="SAM" id="Phobius"/>
    </source>
</evidence>
<evidence type="ECO:0000259" key="9">
    <source>
        <dbReference type="PROSITE" id="PS50929"/>
    </source>
</evidence>
<evidence type="ECO:0000256" key="4">
    <source>
        <dbReference type="ARBA" id="ARBA00022840"/>
    </source>
</evidence>
<feature type="transmembrane region" description="Helical" evidence="7">
    <location>
        <begin position="310"/>
        <end position="330"/>
    </location>
</feature>
<dbReference type="RefSeq" id="WP_090705877.1">
    <property type="nucleotide sequence ID" value="NZ_FNHH01000023.1"/>
</dbReference>
<dbReference type="EMBL" id="FNHH01000023">
    <property type="protein sequence ID" value="SDM77835.1"/>
    <property type="molecule type" value="Genomic_DNA"/>
</dbReference>
<dbReference type="GO" id="GO:0005886">
    <property type="term" value="C:plasma membrane"/>
    <property type="evidence" value="ECO:0007669"/>
    <property type="project" value="UniProtKB-SubCell"/>
</dbReference>
<evidence type="ECO:0000313" key="10">
    <source>
        <dbReference type="EMBL" id="SDM77835.1"/>
    </source>
</evidence>
<dbReference type="SUPFAM" id="SSF90123">
    <property type="entry name" value="ABC transporter transmembrane region"/>
    <property type="match status" value="1"/>
</dbReference>
<sequence length="622" mass="68744">MARARLNSGNAQAEELPKAKINKESLKQVMRLLLYLKPYRTKFFLGLACLIFSSASSFLFPLLMGRLIGTGAQAAQGGKMVPNEILDIFPTDINTVALTLLGVLFIQAIFSFYRINWFVEVAEKGLADIRRDTYHKLITLPMNFFSQRRVGELNSRLSADLSQIQDAITTTLAEMIRQVIIFTGGIIFLVLVSGKLTLMLLAVLPVLVAVAVVFGRFIRKLSRQAQDKLAESNTIVEETLQGISNVKAFVNEAFEVGRYNKSIREVVKIAMRGAKFRGVFASFIVFCLFGTIVSVVWYGSHLVQAGEISIASMFTFILLSTFVGAAMGSFPELYATMQKAFGASERVLEILAEENEPISMDDEKNVVINHIQGNLEFRDVVFAYPSRKEITVLNGVSFEAKKGEKVAIIGPSGAGKSTIAGLILRFYETQGGSLLFDGKPSTDFSLTDIRNQVAIVPQDVLLFGGTIRENIAYGRLNASEEDIVIAAKRANAHDFIIGFPEAYDTLVGERGVKLSGGQRQRIAIARALLKDPALLILDEATSSLDSESERLVQEALEELMKNRTSIIIAHRLSTIREADKIVVLEKGKVVESGNHSELMKNQEGLYRYLSQLQLESQEIKSE</sequence>
<dbReference type="CDD" id="cd03249">
    <property type="entry name" value="ABC_MTABC3_MDL1_MDL2"/>
    <property type="match status" value="1"/>
</dbReference>
<dbReference type="GO" id="GO:0016887">
    <property type="term" value="F:ATP hydrolysis activity"/>
    <property type="evidence" value="ECO:0007669"/>
    <property type="project" value="InterPro"/>
</dbReference>
<dbReference type="AlphaFoldDB" id="A0A1G9W187"/>
<evidence type="ECO:0000259" key="8">
    <source>
        <dbReference type="PROSITE" id="PS50893"/>
    </source>
</evidence>
<dbReference type="SUPFAM" id="SSF52540">
    <property type="entry name" value="P-loop containing nucleoside triphosphate hydrolases"/>
    <property type="match status" value="1"/>
</dbReference>
<organism evidence="10 11">
    <name type="scientific">Daejeonella rubra</name>
    <dbReference type="NCBI Taxonomy" id="990371"/>
    <lineage>
        <taxon>Bacteria</taxon>
        <taxon>Pseudomonadati</taxon>
        <taxon>Bacteroidota</taxon>
        <taxon>Sphingobacteriia</taxon>
        <taxon>Sphingobacteriales</taxon>
        <taxon>Sphingobacteriaceae</taxon>
        <taxon>Daejeonella</taxon>
    </lineage>
</organism>
<dbReference type="STRING" id="990371.SAMN05421813_12321"/>
<feature type="transmembrane region" description="Helical" evidence="7">
    <location>
        <begin position="175"/>
        <end position="192"/>
    </location>
</feature>
<dbReference type="InterPro" id="IPR017871">
    <property type="entry name" value="ABC_transporter-like_CS"/>
</dbReference>
<evidence type="ECO:0000256" key="6">
    <source>
        <dbReference type="ARBA" id="ARBA00023136"/>
    </source>
</evidence>
<protein>
    <submittedName>
        <fullName evidence="10">ABC-type multidrug transport system, ATPase and permease component</fullName>
    </submittedName>
</protein>
<dbReference type="FunFam" id="3.40.50.300:FF:000218">
    <property type="entry name" value="Multidrug ABC transporter ATP-binding protein"/>
    <property type="match status" value="1"/>
</dbReference>
<evidence type="ECO:0000256" key="2">
    <source>
        <dbReference type="ARBA" id="ARBA00022692"/>
    </source>
</evidence>
<gene>
    <name evidence="10" type="ORF">SAMN05421813_12321</name>
</gene>
<dbReference type="InterPro" id="IPR036640">
    <property type="entry name" value="ABC1_TM_sf"/>
</dbReference>
<dbReference type="Gene3D" id="1.20.1560.10">
    <property type="entry name" value="ABC transporter type 1, transmembrane domain"/>
    <property type="match status" value="1"/>
</dbReference>
<dbReference type="GO" id="GO:0015421">
    <property type="term" value="F:ABC-type oligopeptide transporter activity"/>
    <property type="evidence" value="ECO:0007669"/>
    <property type="project" value="TreeGrafter"/>
</dbReference>
<dbReference type="InterPro" id="IPR011527">
    <property type="entry name" value="ABC1_TM_dom"/>
</dbReference>